<keyword evidence="5" id="KW-1185">Reference proteome</keyword>
<dbReference type="InterPro" id="IPR013762">
    <property type="entry name" value="Integrase-like_cat_sf"/>
</dbReference>
<feature type="domain" description="Tyr recombinase" evidence="3">
    <location>
        <begin position="340"/>
        <end position="549"/>
    </location>
</feature>
<dbReference type="GO" id="GO:0003677">
    <property type="term" value="F:DNA binding"/>
    <property type="evidence" value="ECO:0007669"/>
    <property type="project" value="InterPro"/>
</dbReference>
<dbReference type="InterPro" id="IPR002104">
    <property type="entry name" value="Integrase_catalytic"/>
</dbReference>
<evidence type="ECO:0000256" key="2">
    <source>
        <dbReference type="ARBA" id="ARBA00023172"/>
    </source>
</evidence>
<evidence type="ECO:0000313" key="4">
    <source>
        <dbReference type="EMBL" id="NHO55174.1"/>
    </source>
</evidence>
<dbReference type="InterPro" id="IPR050090">
    <property type="entry name" value="Tyrosine_recombinase_XerCD"/>
</dbReference>
<name>A0A967BA70_9PROT</name>
<dbReference type="Pfam" id="PF00589">
    <property type="entry name" value="Phage_integrase"/>
    <property type="match status" value="1"/>
</dbReference>
<dbReference type="PANTHER" id="PTHR30349:SF64">
    <property type="entry name" value="PROPHAGE INTEGRASE INTD-RELATED"/>
    <property type="match status" value="1"/>
</dbReference>
<dbReference type="AlphaFoldDB" id="A0A967BA70"/>
<dbReference type="EMBL" id="WOTH01000052">
    <property type="protein sequence ID" value="NHO55174.1"/>
    <property type="molecule type" value="Genomic_DNA"/>
</dbReference>
<sequence>MENFSTSFSTRGWSEMLHRVNGAYHFRRKIPFAVRPLLGKQEIWFSLRTSNRVTATARGGMVYGQVEAIFEDCRQMSQDKEYIATLEEALRVADGVIAGQDALRAVLSQKQELQHLLSSLSDYERFRQFIQKQAIRLEDIALTIQRLGLKNAHQQGRLEESCQSGSELTEALRQVTNIASSLSQIVLNNHTPNGLPSPAPVAPASPLFSEASETYLEKKSKDYKNEKDVRVLRNTFAMFLEIIGDKPVAEYSGKDAFEFIENLKKIPKNYGKSIHYTPVKDAIAAADFREKSGTEIERMSSVTVEKRVTFISGFWDHMLPIEQVSRNIWKGFKLKTDSVRSISDWSEENLLKLTSHRFGRSAVSRQTYAFITSIAAYSGMRQGEICHLRCEDFVHTDDGWMMYIREHPPVEVDGRKVTFSPKSEAGERVVPVHPELVKVGLIKHVERMRNAGKTFVFEDLKPSGRMNLLSPKFQQAFSRHKISAGISEDTVFHSFRHSVSTILRNEDNTIREVWIDAVLGHIGDSSKKSQGITTYLHNIGTKNLRKTINRIKYPESFQISKLFE</sequence>
<dbReference type="Pfam" id="PF20172">
    <property type="entry name" value="DUF6538"/>
    <property type="match status" value="1"/>
</dbReference>
<evidence type="ECO:0000256" key="1">
    <source>
        <dbReference type="ARBA" id="ARBA00022908"/>
    </source>
</evidence>
<dbReference type="Gene3D" id="1.10.443.10">
    <property type="entry name" value="Intergrase catalytic core"/>
    <property type="match status" value="1"/>
</dbReference>
<protein>
    <submittedName>
        <fullName evidence="4">Tyrosine-type recombinase/integrase</fullName>
    </submittedName>
</protein>
<dbReference type="GO" id="GO:0006310">
    <property type="term" value="P:DNA recombination"/>
    <property type="evidence" value="ECO:0007669"/>
    <property type="project" value="UniProtKB-KW"/>
</dbReference>
<dbReference type="InterPro" id="IPR046668">
    <property type="entry name" value="DUF6538"/>
</dbReference>
<comment type="caution">
    <text evidence="4">The sequence shown here is derived from an EMBL/GenBank/DDBJ whole genome shotgun (WGS) entry which is preliminary data.</text>
</comment>
<dbReference type="PROSITE" id="PS51898">
    <property type="entry name" value="TYR_RECOMBINASE"/>
    <property type="match status" value="1"/>
</dbReference>
<evidence type="ECO:0000313" key="5">
    <source>
        <dbReference type="Proteomes" id="UP000597459"/>
    </source>
</evidence>
<proteinExistence type="predicted"/>
<dbReference type="SUPFAM" id="SSF56349">
    <property type="entry name" value="DNA breaking-rejoining enzymes"/>
    <property type="match status" value="1"/>
</dbReference>
<dbReference type="Proteomes" id="UP000597459">
    <property type="component" value="Unassembled WGS sequence"/>
</dbReference>
<reference evidence="4" key="1">
    <citation type="submission" date="2019-11" db="EMBL/GenBank/DDBJ databases">
        <title>Description of new Acetobacter species.</title>
        <authorList>
            <person name="Cleenwerck I."/>
            <person name="Sombolestani A.S."/>
        </authorList>
    </citation>
    <scope>NUCLEOTIDE SEQUENCE</scope>
    <source>
        <strain evidence="4">LMG 1626</strain>
    </source>
</reference>
<evidence type="ECO:0000259" key="3">
    <source>
        <dbReference type="PROSITE" id="PS51898"/>
    </source>
</evidence>
<dbReference type="PANTHER" id="PTHR30349">
    <property type="entry name" value="PHAGE INTEGRASE-RELATED"/>
    <property type="match status" value="1"/>
</dbReference>
<dbReference type="InterPro" id="IPR011010">
    <property type="entry name" value="DNA_brk_join_enz"/>
</dbReference>
<accession>A0A967BA70</accession>
<dbReference type="RefSeq" id="WP_166318515.1">
    <property type="nucleotide sequence ID" value="NZ_WOTH01000052.1"/>
</dbReference>
<keyword evidence="2" id="KW-0233">DNA recombination</keyword>
<keyword evidence="1" id="KW-0229">DNA integration</keyword>
<organism evidence="4 5">
    <name type="scientific">Acetobacter estunensis</name>
    <dbReference type="NCBI Taxonomy" id="104097"/>
    <lineage>
        <taxon>Bacteria</taxon>
        <taxon>Pseudomonadati</taxon>
        <taxon>Pseudomonadota</taxon>
        <taxon>Alphaproteobacteria</taxon>
        <taxon>Acetobacterales</taxon>
        <taxon>Acetobacteraceae</taxon>
        <taxon>Acetobacter</taxon>
    </lineage>
</organism>
<dbReference type="GO" id="GO:0015074">
    <property type="term" value="P:DNA integration"/>
    <property type="evidence" value="ECO:0007669"/>
    <property type="project" value="UniProtKB-KW"/>
</dbReference>
<gene>
    <name evidence="4" type="ORF">GOB87_14705</name>
</gene>